<dbReference type="Pfam" id="PF13566">
    <property type="entry name" value="DUF4130"/>
    <property type="match status" value="1"/>
</dbReference>
<dbReference type="SUPFAM" id="SSF52141">
    <property type="entry name" value="Uracil-DNA glycosylase-like"/>
    <property type="match status" value="1"/>
</dbReference>
<dbReference type="GO" id="GO:0051539">
    <property type="term" value="F:4 iron, 4 sulfur cluster binding"/>
    <property type="evidence" value="ECO:0007669"/>
    <property type="project" value="UniProtKB-KW"/>
</dbReference>
<evidence type="ECO:0000256" key="3">
    <source>
        <dbReference type="ARBA" id="ARBA00022485"/>
    </source>
</evidence>
<feature type="region of interest" description="Disordered" evidence="10">
    <location>
        <begin position="248"/>
        <end position="276"/>
    </location>
</feature>
<organism evidence="12 13">
    <name type="scientific">Massilia horti</name>
    <dbReference type="NCBI Taxonomy" id="2562153"/>
    <lineage>
        <taxon>Bacteria</taxon>
        <taxon>Pseudomonadati</taxon>
        <taxon>Pseudomonadota</taxon>
        <taxon>Betaproteobacteria</taxon>
        <taxon>Burkholderiales</taxon>
        <taxon>Oxalobacteraceae</taxon>
        <taxon>Telluria group</taxon>
        <taxon>Massilia</taxon>
    </lineage>
</organism>
<dbReference type="GO" id="GO:0046872">
    <property type="term" value="F:metal ion binding"/>
    <property type="evidence" value="ECO:0007669"/>
    <property type="project" value="UniProtKB-KW"/>
</dbReference>
<dbReference type="PANTHER" id="PTHR33693:SF9">
    <property type="entry name" value="TYPE-4 URACIL-DNA GLYCOSYLASE"/>
    <property type="match status" value="1"/>
</dbReference>
<keyword evidence="5" id="KW-0227">DNA damage</keyword>
<dbReference type="NCBIfam" id="TIGR03914">
    <property type="entry name" value="UDG_fam_dom"/>
    <property type="match status" value="1"/>
</dbReference>
<evidence type="ECO:0000259" key="11">
    <source>
        <dbReference type="SMART" id="SM00986"/>
    </source>
</evidence>
<dbReference type="GO" id="GO:0006281">
    <property type="term" value="P:DNA repair"/>
    <property type="evidence" value="ECO:0007669"/>
    <property type="project" value="UniProtKB-KW"/>
</dbReference>
<dbReference type="InterPro" id="IPR023875">
    <property type="entry name" value="DNA_repair_put"/>
</dbReference>
<evidence type="ECO:0000256" key="6">
    <source>
        <dbReference type="ARBA" id="ARBA00022801"/>
    </source>
</evidence>
<name>A0A4Y9SZZ7_9BURK</name>
<reference evidence="12 13" key="1">
    <citation type="submission" date="2019-03" db="EMBL/GenBank/DDBJ databases">
        <title>Draft genome of Massilia hortus sp. nov., a novel bacterial species of the Oxalobacteraceae family.</title>
        <authorList>
            <person name="Peta V."/>
            <person name="Raths R."/>
            <person name="Bucking H."/>
        </authorList>
    </citation>
    <scope>NUCLEOTIDE SEQUENCE [LARGE SCALE GENOMIC DNA]</scope>
    <source>
        <strain evidence="12 13">ONC3</strain>
    </source>
</reference>
<evidence type="ECO:0000256" key="9">
    <source>
        <dbReference type="ARBA" id="ARBA00023204"/>
    </source>
</evidence>
<keyword evidence="8" id="KW-0411">Iron-sulfur</keyword>
<keyword evidence="6" id="KW-0378">Hydrolase</keyword>
<dbReference type="InterPro" id="IPR025404">
    <property type="entry name" value="DUF4130"/>
</dbReference>
<accession>A0A4Y9SZZ7</accession>
<keyword evidence="9" id="KW-0234">DNA repair</keyword>
<dbReference type="OrthoDB" id="5290748at2"/>
<feature type="domain" description="Uracil-DNA glycosylase-like" evidence="11">
    <location>
        <begin position="300"/>
        <end position="460"/>
    </location>
</feature>
<dbReference type="SMART" id="SM00986">
    <property type="entry name" value="UDG"/>
    <property type="match status" value="1"/>
</dbReference>
<sequence length="475" mass="52479">MNPVDAARAGCALAVENFAQWREAARELLAHGVPPEAVTWEAPDGGLFQCAPATGAPSHNAAIPLEEPKPAPHLPRALMDMLQTAACCRVPERWALLYRVVWRWQQGEHAVQSAHDPDGARLHAMVKAVHREEHDMHANIRFRERPAEAGPPRFVAWFEPRHDVLPQVAQHFVSRMGKVSWMIATPGASVLWDGATLHNCGPLMDGCAGLDGDAPALWLAYYRSLFDRPRVHAPLLCSHVPGRWTGLPHGAPLPPARAAPEKKRGTTPIKPVDAEPERNPATLAECRRCDLWQHATQAVGGEGPKRAQIMLVGEQPGDQEDLAGKPFVGPAGKLLDRVCEAAGVDRAKLYVTNAVKHFKWEPRGKRRMHKTPAQREIEACSYWLEQELAREKPSVVVAMGTTALKALLDTSHVTLKDTLGRPIRHGGRWIVTIYHPSYALRVPDEAARHEAFKVMVDGMKLARELLNRPPEEPPA</sequence>
<dbReference type="InterPro" id="IPR005122">
    <property type="entry name" value="Uracil-DNA_glycosylase-like"/>
</dbReference>
<evidence type="ECO:0000256" key="1">
    <source>
        <dbReference type="ARBA" id="ARBA00006521"/>
    </source>
</evidence>
<dbReference type="NCBIfam" id="TIGR00758">
    <property type="entry name" value="UDG_fam4"/>
    <property type="match status" value="1"/>
</dbReference>
<comment type="similarity">
    <text evidence="1">Belongs to the uracil-DNA glycosylase (UDG) superfamily. Type 4 (UDGa) family.</text>
</comment>
<evidence type="ECO:0000256" key="7">
    <source>
        <dbReference type="ARBA" id="ARBA00023004"/>
    </source>
</evidence>
<comment type="caution">
    <text evidence="12">The sequence shown here is derived from an EMBL/GenBank/DDBJ whole genome shotgun (WGS) entry which is preliminary data.</text>
</comment>
<proteinExistence type="inferred from homology"/>
<keyword evidence="3" id="KW-0004">4Fe-4S</keyword>
<keyword evidence="7" id="KW-0408">Iron</keyword>
<protein>
    <recommendedName>
        <fullName evidence="2">Type-4 uracil-DNA glycosylase</fullName>
    </recommendedName>
</protein>
<dbReference type="CDD" id="cd10030">
    <property type="entry name" value="UDG-F4_TTUDGA_SPO1dp_like"/>
    <property type="match status" value="1"/>
</dbReference>
<evidence type="ECO:0000256" key="5">
    <source>
        <dbReference type="ARBA" id="ARBA00022763"/>
    </source>
</evidence>
<evidence type="ECO:0000256" key="8">
    <source>
        <dbReference type="ARBA" id="ARBA00023014"/>
    </source>
</evidence>
<dbReference type="InterPro" id="IPR005273">
    <property type="entry name" value="Ura-DNA_glyco_family4"/>
</dbReference>
<evidence type="ECO:0000313" key="12">
    <source>
        <dbReference type="EMBL" id="TFW32547.1"/>
    </source>
</evidence>
<keyword evidence="4" id="KW-0479">Metal-binding</keyword>
<dbReference type="GO" id="GO:0097506">
    <property type="term" value="F:deaminated base DNA N-glycosylase activity"/>
    <property type="evidence" value="ECO:0007669"/>
    <property type="project" value="UniProtKB-ARBA"/>
</dbReference>
<dbReference type="PANTHER" id="PTHR33693">
    <property type="entry name" value="TYPE-5 URACIL-DNA GLYCOSYLASE"/>
    <property type="match status" value="1"/>
</dbReference>
<dbReference type="Proteomes" id="UP000297258">
    <property type="component" value="Unassembled WGS sequence"/>
</dbReference>
<dbReference type="NCBIfam" id="TIGR03915">
    <property type="entry name" value="SAM_7_link_chp"/>
    <property type="match status" value="1"/>
</dbReference>
<keyword evidence="13" id="KW-1185">Reference proteome</keyword>
<dbReference type="Gene3D" id="3.40.470.10">
    <property type="entry name" value="Uracil-DNA glycosylase-like domain"/>
    <property type="match status" value="1"/>
</dbReference>
<dbReference type="Pfam" id="PF03167">
    <property type="entry name" value="UDG"/>
    <property type="match status" value="1"/>
</dbReference>
<evidence type="ECO:0000256" key="2">
    <source>
        <dbReference type="ARBA" id="ARBA00019403"/>
    </source>
</evidence>
<gene>
    <name evidence="12" type="ORF">E4O92_09490</name>
</gene>
<dbReference type="SMART" id="SM00987">
    <property type="entry name" value="UreE_C"/>
    <property type="match status" value="1"/>
</dbReference>
<dbReference type="EMBL" id="SPUM01000055">
    <property type="protein sequence ID" value="TFW32547.1"/>
    <property type="molecule type" value="Genomic_DNA"/>
</dbReference>
<evidence type="ECO:0000313" key="13">
    <source>
        <dbReference type="Proteomes" id="UP000297258"/>
    </source>
</evidence>
<dbReference type="InterPro" id="IPR051536">
    <property type="entry name" value="UDG_Type-4/5"/>
</dbReference>
<dbReference type="AlphaFoldDB" id="A0A4Y9SZZ7"/>
<dbReference type="RefSeq" id="WP_135189522.1">
    <property type="nucleotide sequence ID" value="NZ_SPUM01000055.1"/>
</dbReference>
<evidence type="ECO:0000256" key="4">
    <source>
        <dbReference type="ARBA" id="ARBA00022723"/>
    </source>
</evidence>
<dbReference type="InterPro" id="IPR036895">
    <property type="entry name" value="Uracil-DNA_glycosylase-like_sf"/>
</dbReference>
<evidence type="ECO:0000256" key="10">
    <source>
        <dbReference type="SAM" id="MobiDB-lite"/>
    </source>
</evidence>